<dbReference type="InterPro" id="IPR017476">
    <property type="entry name" value="UDP-Glc/GDP-Man"/>
</dbReference>
<feature type="binding site" evidence="12">
    <location>
        <position position="158"/>
    </location>
    <ligand>
        <name>NAD(+)</name>
        <dbReference type="ChEBI" id="CHEBI:57540"/>
    </ligand>
</feature>
<comment type="catalytic activity">
    <reaction evidence="7 9">
        <text>UDP-alpha-D-glucose + 2 NAD(+) + H2O = UDP-alpha-D-glucuronate + 2 NADH + 3 H(+)</text>
        <dbReference type="Rhea" id="RHEA:23596"/>
        <dbReference type="ChEBI" id="CHEBI:15377"/>
        <dbReference type="ChEBI" id="CHEBI:15378"/>
        <dbReference type="ChEBI" id="CHEBI:57540"/>
        <dbReference type="ChEBI" id="CHEBI:57945"/>
        <dbReference type="ChEBI" id="CHEBI:58052"/>
        <dbReference type="ChEBI" id="CHEBI:58885"/>
        <dbReference type="EC" id="1.1.1.22"/>
    </reaction>
</comment>
<dbReference type="PROSITE" id="PS51257">
    <property type="entry name" value="PROKAR_LIPOPROTEIN"/>
    <property type="match status" value="1"/>
</dbReference>
<dbReference type="InterPro" id="IPR014027">
    <property type="entry name" value="UDP-Glc/GDP-Man_DH_C"/>
</dbReference>
<evidence type="ECO:0000256" key="2">
    <source>
        <dbReference type="ARBA" id="ARBA00006601"/>
    </source>
</evidence>
<reference evidence="14 15" key="1">
    <citation type="submission" date="2018-09" db="EMBL/GenBank/DDBJ databases">
        <authorList>
            <consortium name="Pathogen Informatics"/>
        </authorList>
    </citation>
    <scope>NUCLEOTIDE SEQUENCE [LARGE SCALE GENOMIC DNA]</scope>
    <source>
        <strain evidence="14 15">OH-22767</strain>
    </source>
</reference>
<dbReference type="EMBL" id="UNSC01000001">
    <property type="protein sequence ID" value="SZD71379.1"/>
    <property type="molecule type" value="Genomic_DNA"/>
</dbReference>
<dbReference type="GO" id="GO:0006065">
    <property type="term" value="P:UDP-glucuronate biosynthetic process"/>
    <property type="evidence" value="ECO:0007669"/>
    <property type="project" value="UniProtKB-UniPathway"/>
</dbReference>
<dbReference type="PIRSF" id="PIRSF000124">
    <property type="entry name" value="UDPglc_GDPman_dh"/>
    <property type="match status" value="1"/>
</dbReference>
<evidence type="ECO:0000256" key="11">
    <source>
        <dbReference type="PIRSR" id="PIRSR500134-2"/>
    </source>
</evidence>
<dbReference type="Proteomes" id="UP000262142">
    <property type="component" value="Unassembled WGS sequence"/>
</dbReference>
<feature type="binding site" evidence="12">
    <location>
        <position position="35"/>
    </location>
    <ligand>
        <name>NAD(+)</name>
        <dbReference type="ChEBI" id="CHEBI:57540"/>
    </ligand>
</feature>
<dbReference type="SUPFAM" id="SSF48179">
    <property type="entry name" value="6-phosphogluconate dehydrogenase C-terminal domain-like"/>
    <property type="match status" value="1"/>
</dbReference>
<evidence type="ECO:0000256" key="8">
    <source>
        <dbReference type="ARBA" id="ARBA00053241"/>
    </source>
</evidence>
<feature type="domain" description="UDP-glucose/GDP-mannose dehydrogenase C-terminal" evidence="13">
    <location>
        <begin position="319"/>
        <end position="421"/>
    </location>
</feature>
<feature type="binding site" evidence="11">
    <location>
        <begin position="255"/>
        <end position="259"/>
    </location>
    <ligand>
        <name>substrate</name>
    </ligand>
</feature>
<feature type="binding site" evidence="11">
    <location>
        <position position="326"/>
    </location>
    <ligand>
        <name>substrate</name>
    </ligand>
</feature>
<dbReference type="InterPro" id="IPR008927">
    <property type="entry name" value="6-PGluconate_DH-like_C_sf"/>
</dbReference>
<gene>
    <name evidence="14" type="primary">tuaD_1</name>
    <name evidence="14" type="ORF">SAMEA104719789_00478</name>
</gene>
<dbReference type="InterPro" id="IPR001732">
    <property type="entry name" value="UDP-Glc/GDP-Man_DH_N"/>
</dbReference>
<comment type="function">
    <text evidence="8">Catalyzes the conversion of UDP-glucose into UDP-glucuronate, one of the precursors of teichuronic acid.</text>
</comment>
<dbReference type="InterPro" id="IPR014026">
    <property type="entry name" value="UDP-Glc/GDP-Man_DH_dimer"/>
</dbReference>
<dbReference type="RefSeq" id="WP_119058958.1">
    <property type="nucleotide sequence ID" value="NZ_UNSC01000001.1"/>
</dbReference>
<proteinExistence type="inferred from homology"/>
<evidence type="ECO:0000313" key="14">
    <source>
        <dbReference type="EMBL" id="SZD71379.1"/>
    </source>
</evidence>
<comment type="similarity">
    <text evidence="2 9">Belongs to the UDP-glucose/GDP-mannose dehydrogenase family.</text>
</comment>
<evidence type="ECO:0000256" key="5">
    <source>
        <dbReference type="ARBA" id="ARBA00023002"/>
    </source>
</evidence>
<accession>A0A383TW34</accession>
<evidence type="ECO:0000256" key="6">
    <source>
        <dbReference type="ARBA" id="ARBA00023027"/>
    </source>
</evidence>
<evidence type="ECO:0000256" key="12">
    <source>
        <dbReference type="PIRSR" id="PIRSR500134-3"/>
    </source>
</evidence>
<feature type="binding site" evidence="12">
    <location>
        <position position="121"/>
    </location>
    <ligand>
        <name>NAD(+)</name>
        <dbReference type="ChEBI" id="CHEBI:57540"/>
    </ligand>
</feature>
<dbReference type="SUPFAM" id="SSF52413">
    <property type="entry name" value="UDP-glucose/GDP-mannose dehydrogenase C-terminal domain"/>
    <property type="match status" value="1"/>
</dbReference>
<name>A0A383TW34_9FLAO</name>
<dbReference type="AlphaFoldDB" id="A0A383TW34"/>
<dbReference type="Gene3D" id="3.40.50.720">
    <property type="entry name" value="NAD(P)-binding Rossmann-like Domain"/>
    <property type="match status" value="2"/>
</dbReference>
<dbReference type="SUPFAM" id="SSF51735">
    <property type="entry name" value="NAD(P)-binding Rossmann-fold domains"/>
    <property type="match status" value="1"/>
</dbReference>
<evidence type="ECO:0000256" key="9">
    <source>
        <dbReference type="PIRNR" id="PIRNR000124"/>
    </source>
</evidence>
<dbReference type="PANTHER" id="PTHR43750">
    <property type="entry name" value="UDP-GLUCOSE 6-DEHYDROGENASE TUAD"/>
    <property type="match status" value="1"/>
</dbReference>
<dbReference type="Pfam" id="PF03720">
    <property type="entry name" value="UDPG_MGDP_dh_C"/>
    <property type="match status" value="1"/>
</dbReference>
<dbReference type="PANTHER" id="PTHR43750:SF3">
    <property type="entry name" value="UDP-GLUCOSE 6-DEHYDROGENASE TUAD"/>
    <property type="match status" value="1"/>
</dbReference>
<dbReference type="FunFam" id="1.20.5.100:FF:000001">
    <property type="entry name" value="UDP-glucose 6-dehydrogenase"/>
    <property type="match status" value="1"/>
</dbReference>
<evidence type="ECO:0000256" key="1">
    <source>
        <dbReference type="ARBA" id="ARBA00004701"/>
    </source>
</evidence>
<feature type="binding site" evidence="12">
    <location>
        <position position="333"/>
    </location>
    <ligand>
        <name>NAD(+)</name>
        <dbReference type="ChEBI" id="CHEBI:57540"/>
    </ligand>
</feature>
<keyword evidence="5 9" id="KW-0560">Oxidoreductase</keyword>
<organism evidence="14 15">
    <name type="scientific">Candidatus Ornithobacterium hominis</name>
    <dbReference type="NCBI Taxonomy" id="2497989"/>
    <lineage>
        <taxon>Bacteria</taxon>
        <taxon>Pseudomonadati</taxon>
        <taxon>Bacteroidota</taxon>
        <taxon>Flavobacteriia</taxon>
        <taxon>Flavobacteriales</taxon>
        <taxon>Weeksellaceae</taxon>
        <taxon>Ornithobacterium</taxon>
    </lineage>
</organism>
<keyword evidence="15" id="KW-1185">Reference proteome</keyword>
<comment type="pathway">
    <text evidence="1">Nucleotide-sugar biosynthesis; UDP-alpha-D-glucuronate biosynthesis; UDP-alpha-D-glucuronate from UDP-alpha-D-glucose: step 1/1.</text>
</comment>
<dbReference type="PIRSF" id="PIRSF500134">
    <property type="entry name" value="UDPglc_DH_bac"/>
    <property type="match status" value="1"/>
</dbReference>
<dbReference type="GO" id="GO:0051287">
    <property type="term" value="F:NAD binding"/>
    <property type="evidence" value="ECO:0007669"/>
    <property type="project" value="InterPro"/>
</dbReference>
<keyword evidence="6 9" id="KW-0520">NAD</keyword>
<dbReference type="Gene3D" id="1.20.5.100">
    <property type="entry name" value="Cytochrome c1, transmembrane anchor, C-terminal"/>
    <property type="match status" value="1"/>
</dbReference>
<dbReference type="InterPro" id="IPR036291">
    <property type="entry name" value="NAD(P)-bd_dom_sf"/>
</dbReference>
<evidence type="ECO:0000313" key="15">
    <source>
        <dbReference type="Proteomes" id="UP000262142"/>
    </source>
</evidence>
<evidence type="ECO:0000256" key="10">
    <source>
        <dbReference type="PIRSR" id="PIRSR500134-1"/>
    </source>
</evidence>
<feature type="binding site" evidence="11">
    <location>
        <begin position="155"/>
        <end position="158"/>
    </location>
    <ligand>
        <name>substrate</name>
    </ligand>
</feature>
<evidence type="ECO:0000256" key="7">
    <source>
        <dbReference type="ARBA" id="ARBA00047473"/>
    </source>
</evidence>
<feature type="binding site" evidence="12">
    <location>
        <position position="86"/>
    </location>
    <ligand>
        <name>NAD(+)</name>
        <dbReference type="ChEBI" id="CHEBI:57540"/>
    </ligand>
</feature>
<dbReference type="InterPro" id="IPR028357">
    <property type="entry name" value="UDPglc_DH_bac"/>
</dbReference>
<dbReference type="NCBIfam" id="TIGR03026">
    <property type="entry name" value="NDP-sugDHase"/>
    <property type="match status" value="1"/>
</dbReference>
<evidence type="ECO:0000259" key="13">
    <source>
        <dbReference type="SMART" id="SM00984"/>
    </source>
</evidence>
<feature type="binding site" evidence="12">
    <location>
        <position position="269"/>
    </location>
    <ligand>
        <name>NAD(+)</name>
        <dbReference type="ChEBI" id="CHEBI:57540"/>
    </ligand>
</feature>
<dbReference type="Pfam" id="PF00984">
    <property type="entry name" value="UDPG_MGDP_dh"/>
    <property type="match status" value="1"/>
</dbReference>
<dbReference type="InterPro" id="IPR036220">
    <property type="entry name" value="UDP-Glc/GDP-Man_DH_C_sf"/>
</dbReference>
<dbReference type="GO" id="GO:0000271">
    <property type="term" value="P:polysaccharide biosynthetic process"/>
    <property type="evidence" value="ECO:0007669"/>
    <property type="project" value="InterPro"/>
</dbReference>
<evidence type="ECO:0000256" key="4">
    <source>
        <dbReference type="ARBA" id="ARBA00015132"/>
    </source>
</evidence>
<dbReference type="SMART" id="SM00984">
    <property type="entry name" value="UDPG_MGDP_dh_C"/>
    <property type="match status" value="1"/>
</dbReference>
<dbReference type="OrthoDB" id="9803238at2"/>
<feature type="binding site" evidence="12">
    <location>
        <position position="30"/>
    </location>
    <ligand>
        <name>NAD(+)</name>
        <dbReference type="ChEBI" id="CHEBI:57540"/>
    </ligand>
</feature>
<dbReference type="Pfam" id="PF03721">
    <property type="entry name" value="UDPG_MGDP_dh_N"/>
    <property type="match status" value="1"/>
</dbReference>
<sequence>MKIIVVGTGYVGLVTGACLADVGISVTCVDINQEKIKALKNGEIPIYEPGLDKIVERNIKAQRLNFTTHLSENIQDANAIFIAVGTPPDKEGNADLQYVKAVAKEIGENMQDYLVVVTKSTVPVGTSQLIKKTIEEQLEKRNSPIEFDVASNPEFLKEGAAIDDFMKPDRVVIGVENDRAKNMLEKIYKPFQLNGYRIIYMDVTSAELTKYTANAMLATRISFMNDIANICEKVGANINQIRAGIGADPRIGKKFLYAGLGYGGSCFPKDVKALIKTGEELNHPLRILQAVDDVNQDQKRVLFHKISKAFKNLKGKTIAVWGLSFKPNTDDLREAPAIDLIHDLVKSGVRVRAVDPVAAHEAKKILPPEVEYCEDVYTSAQGADAIALVTEWNQFRFPNWGKLKKMMNGSHIFDGRNIYDLELIESKGFTYHGIGL</sequence>
<protein>
    <recommendedName>
        <fullName evidence="4 9">UDP-glucose 6-dehydrogenase</fullName>
        <ecNumber evidence="3 9">1.1.1.22</ecNumber>
    </recommendedName>
</protein>
<evidence type="ECO:0000256" key="3">
    <source>
        <dbReference type="ARBA" id="ARBA00012954"/>
    </source>
</evidence>
<dbReference type="UniPathway" id="UPA00038">
    <property type="reaction ID" value="UER00491"/>
</dbReference>
<feature type="binding site" evidence="11">
    <location>
        <position position="263"/>
    </location>
    <ligand>
        <name>substrate</name>
    </ligand>
</feature>
<feature type="binding site" evidence="11">
    <location>
        <position position="210"/>
    </location>
    <ligand>
        <name>substrate</name>
    </ligand>
</feature>
<dbReference type="EC" id="1.1.1.22" evidence="3 9"/>
<dbReference type="GO" id="GO:0003979">
    <property type="term" value="F:UDP-glucose 6-dehydrogenase activity"/>
    <property type="evidence" value="ECO:0007669"/>
    <property type="project" value="UniProtKB-EC"/>
</dbReference>
<feature type="active site" description="Nucleophile" evidence="10">
    <location>
        <position position="266"/>
    </location>
</feature>